<keyword evidence="4" id="KW-0067">ATP-binding</keyword>
<dbReference type="InterPro" id="IPR011009">
    <property type="entry name" value="Kinase-like_dom_sf"/>
</dbReference>
<evidence type="ECO:0000256" key="4">
    <source>
        <dbReference type="ARBA" id="ARBA00022840"/>
    </source>
</evidence>
<evidence type="ECO:0008006" key="7">
    <source>
        <dbReference type="Google" id="ProtNLM"/>
    </source>
</evidence>
<sequence length="117" mass="13037">MRVFVPRYMVGLAHASKDGSICFEAVNTDIRGTPGCMDPEYVVAQELTEKSDVCSYGVLVLEIVTEKDGRDRPSIKQGLRLLYESSDPMYSGFLAAVDDEEYEETEGRGRNRCIGMT</sequence>
<reference evidence="5 6" key="1">
    <citation type="submission" date="2020-05" db="EMBL/GenBank/DDBJ databases">
        <authorList>
            <person name="Campoy J."/>
            <person name="Schneeberger K."/>
            <person name="Spophaly S."/>
        </authorList>
    </citation>
    <scope>NUCLEOTIDE SEQUENCE [LARGE SCALE GENOMIC DNA]</scope>
    <source>
        <strain evidence="5">PruArmRojPasFocal</strain>
    </source>
</reference>
<keyword evidence="2" id="KW-0547">Nucleotide-binding</keyword>
<protein>
    <recommendedName>
        <fullName evidence="7">Protein kinase domain-containing protein</fullName>
    </recommendedName>
</protein>
<evidence type="ECO:0000256" key="3">
    <source>
        <dbReference type="ARBA" id="ARBA00022777"/>
    </source>
</evidence>
<dbReference type="PANTHER" id="PTHR47973">
    <property type="entry name" value="CYSTEINE-RICH RECEPTOR-LIKE PROTEIN KINASE 3"/>
    <property type="match status" value="1"/>
</dbReference>
<dbReference type="Proteomes" id="UP000507222">
    <property type="component" value="Unassembled WGS sequence"/>
</dbReference>
<dbReference type="Gene3D" id="1.10.510.10">
    <property type="entry name" value="Transferase(Phosphotransferase) domain 1"/>
    <property type="match status" value="1"/>
</dbReference>
<dbReference type="EMBL" id="CAEKDK010000008">
    <property type="protein sequence ID" value="CAB4291244.1"/>
    <property type="molecule type" value="Genomic_DNA"/>
</dbReference>
<dbReference type="GO" id="GO:0005524">
    <property type="term" value="F:ATP binding"/>
    <property type="evidence" value="ECO:0007669"/>
    <property type="project" value="UniProtKB-KW"/>
</dbReference>
<gene>
    <name evidence="5" type="ORF">CURHAP_LOCUS51507</name>
</gene>
<accession>A0A6J5VUJ5</accession>
<organism evidence="5 6">
    <name type="scientific">Prunus armeniaca</name>
    <name type="common">Apricot</name>
    <name type="synonym">Armeniaca vulgaris</name>
    <dbReference type="NCBI Taxonomy" id="36596"/>
    <lineage>
        <taxon>Eukaryota</taxon>
        <taxon>Viridiplantae</taxon>
        <taxon>Streptophyta</taxon>
        <taxon>Embryophyta</taxon>
        <taxon>Tracheophyta</taxon>
        <taxon>Spermatophyta</taxon>
        <taxon>Magnoliopsida</taxon>
        <taxon>eudicotyledons</taxon>
        <taxon>Gunneridae</taxon>
        <taxon>Pentapetalae</taxon>
        <taxon>rosids</taxon>
        <taxon>fabids</taxon>
        <taxon>Rosales</taxon>
        <taxon>Rosaceae</taxon>
        <taxon>Amygdaloideae</taxon>
        <taxon>Amygdaleae</taxon>
        <taxon>Prunus</taxon>
    </lineage>
</organism>
<proteinExistence type="predicted"/>
<evidence type="ECO:0000256" key="1">
    <source>
        <dbReference type="ARBA" id="ARBA00022679"/>
    </source>
</evidence>
<dbReference type="AlphaFoldDB" id="A0A6J5VUJ5"/>
<dbReference type="GO" id="GO:0016301">
    <property type="term" value="F:kinase activity"/>
    <property type="evidence" value="ECO:0007669"/>
    <property type="project" value="UniProtKB-KW"/>
</dbReference>
<keyword evidence="3" id="KW-0418">Kinase</keyword>
<name>A0A6J5VUJ5_PRUAR</name>
<keyword evidence="1" id="KW-0808">Transferase</keyword>
<evidence type="ECO:0000313" key="5">
    <source>
        <dbReference type="EMBL" id="CAB4291244.1"/>
    </source>
</evidence>
<dbReference type="InterPro" id="IPR052059">
    <property type="entry name" value="CR_Ser/Thr_kinase"/>
</dbReference>
<evidence type="ECO:0000313" key="6">
    <source>
        <dbReference type="Proteomes" id="UP000507222"/>
    </source>
</evidence>
<evidence type="ECO:0000256" key="2">
    <source>
        <dbReference type="ARBA" id="ARBA00022741"/>
    </source>
</evidence>
<dbReference type="SUPFAM" id="SSF56112">
    <property type="entry name" value="Protein kinase-like (PK-like)"/>
    <property type="match status" value="1"/>
</dbReference>